<comment type="caution">
    <text evidence="4">Lacks conserved residue(s) required for the propagation of feature annotation.</text>
</comment>
<evidence type="ECO:0000256" key="3">
    <source>
        <dbReference type="ARBA" id="ARBA00023315"/>
    </source>
</evidence>
<accession>A0ABP7GKT2</accession>
<dbReference type="PANTHER" id="PTHR37817">
    <property type="entry name" value="N-ACETYLTRANSFERASE EIS"/>
    <property type="match status" value="1"/>
</dbReference>
<feature type="domain" description="N-acetyltransferase" evidence="5">
    <location>
        <begin position="29"/>
        <end position="183"/>
    </location>
</feature>
<comment type="subunit">
    <text evidence="4">Homohexamer; trimer of dimers.</text>
</comment>
<gene>
    <name evidence="6" type="ORF">GCM10022240_19160</name>
</gene>
<name>A0ABP7GKT2_9MICO</name>
<dbReference type="InterPro" id="IPR000182">
    <property type="entry name" value="GNAT_dom"/>
</dbReference>
<dbReference type="InterPro" id="IPR036527">
    <property type="entry name" value="SCP2_sterol-bd_dom_sf"/>
</dbReference>
<dbReference type="HAMAP" id="MF_01812">
    <property type="entry name" value="Eis"/>
    <property type="match status" value="1"/>
</dbReference>
<dbReference type="PROSITE" id="PS51186">
    <property type="entry name" value="GNAT"/>
    <property type="match status" value="1"/>
</dbReference>
<dbReference type="Pfam" id="PF17668">
    <property type="entry name" value="Acetyltransf_17"/>
    <property type="match status" value="1"/>
</dbReference>
<feature type="active site" description="Proton acceptor; via carboxylate" evidence="4">
    <location>
        <position position="438"/>
    </location>
</feature>
<dbReference type="InterPro" id="IPR016181">
    <property type="entry name" value="Acyl_CoA_acyltransferase"/>
</dbReference>
<dbReference type="InterPro" id="IPR051554">
    <property type="entry name" value="Acetyltransferase_Eis"/>
</dbReference>
<comment type="similarity">
    <text evidence="1 4">Belongs to the acetyltransferase Eis family.</text>
</comment>
<dbReference type="Gene3D" id="3.40.630.30">
    <property type="match status" value="2"/>
</dbReference>
<dbReference type="InterPro" id="IPR022902">
    <property type="entry name" value="NAcTrfase_Eis"/>
</dbReference>
<dbReference type="Pfam" id="PF13530">
    <property type="entry name" value="SCP2_2"/>
    <property type="match status" value="1"/>
</dbReference>
<evidence type="ECO:0000313" key="7">
    <source>
        <dbReference type="Proteomes" id="UP001500540"/>
    </source>
</evidence>
<evidence type="ECO:0000256" key="2">
    <source>
        <dbReference type="ARBA" id="ARBA00022679"/>
    </source>
</evidence>
<feature type="binding site" evidence="4">
    <location>
        <begin position="121"/>
        <end position="126"/>
    </location>
    <ligand>
        <name>acetyl-CoA</name>
        <dbReference type="ChEBI" id="CHEBI:57288"/>
    </ligand>
</feature>
<dbReference type="InterPro" id="IPR025559">
    <property type="entry name" value="Eis_dom"/>
</dbReference>
<protein>
    <submittedName>
        <fullName evidence="6">GNAT family N-acetyltransferase</fullName>
    </submittedName>
</protein>
<dbReference type="InterPro" id="IPR041380">
    <property type="entry name" value="Acetyltransf_17"/>
</dbReference>
<evidence type="ECO:0000256" key="4">
    <source>
        <dbReference type="HAMAP-Rule" id="MF_01812"/>
    </source>
</evidence>
<dbReference type="EMBL" id="BAABAF010000007">
    <property type="protein sequence ID" value="GAA3766935.1"/>
    <property type="molecule type" value="Genomic_DNA"/>
</dbReference>
<dbReference type="SUPFAM" id="SSF55718">
    <property type="entry name" value="SCP-like"/>
    <property type="match status" value="1"/>
</dbReference>
<feature type="binding site" evidence="4">
    <location>
        <begin position="149"/>
        <end position="150"/>
    </location>
    <ligand>
        <name>acetyl-CoA</name>
        <dbReference type="ChEBI" id="CHEBI:57288"/>
    </ligand>
</feature>
<evidence type="ECO:0000313" key="6">
    <source>
        <dbReference type="EMBL" id="GAA3766935.1"/>
    </source>
</evidence>
<sequence>MTSDLATMFHDGPADSAAVAALAAQGLQLRVVPNTRPVFDQWLQATARGFLDSERSEANIAAADEASGDRRLIGVYDPGTELADQPVGTFASWVTDLSVPGGQSVPAVAISAVTAAPTHRRRGIARAMMEGELRLAAAVGVPMAALTVSESTIYGRYGFAPAVDAAEWVLDTNRATWAGPIAPGRVDFIARERARALLPGLHERIRLSRPGEISVPDRHWDRMTGQNPDAEKAGNTRAVAYRDAAGEVTGVALYTAKENLDDFTKSPARITTLVAANPEAYAGLWRFFVELPLIGTVRAGELSVDEPLAWMISDRRAATVTIRDHHYLRILDVPAALSARRYAGAGTLVLDVTDPLGISGGRFVLVVAADGTGAVTTGGDIPAGAPVVALGTTELSAAYLGAVSLQTLADAGRVHTTDAAAATRLLAWPVRPQLSFWY</sequence>
<dbReference type="Gene3D" id="3.30.1050.10">
    <property type="entry name" value="SCP2 sterol-binding domain"/>
    <property type="match status" value="1"/>
</dbReference>
<dbReference type="RefSeq" id="WP_344782975.1">
    <property type="nucleotide sequence ID" value="NZ_BAABAF010000007.1"/>
</dbReference>
<proteinExistence type="inferred from homology"/>
<feature type="active site" description="Proton donor" evidence="4">
    <location>
        <position position="154"/>
    </location>
</feature>
<evidence type="ECO:0000256" key="1">
    <source>
        <dbReference type="ARBA" id="ARBA00009213"/>
    </source>
</evidence>
<dbReference type="PANTHER" id="PTHR37817:SF1">
    <property type="entry name" value="N-ACETYLTRANSFERASE EIS"/>
    <property type="match status" value="1"/>
</dbReference>
<dbReference type="SUPFAM" id="SSF55729">
    <property type="entry name" value="Acyl-CoA N-acyltransferases (Nat)"/>
    <property type="match status" value="1"/>
</dbReference>
<keyword evidence="7" id="KW-1185">Reference proteome</keyword>
<dbReference type="Proteomes" id="UP001500540">
    <property type="component" value="Unassembled WGS sequence"/>
</dbReference>
<organism evidence="6 7">
    <name type="scientific">Microbacterium kribbense</name>
    <dbReference type="NCBI Taxonomy" id="433645"/>
    <lineage>
        <taxon>Bacteria</taxon>
        <taxon>Bacillati</taxon>
        <taxon>Actinomycetota</taxon>
        <taxon>Actinomycetes</taxon>
        <taxon>Micrococcales</taxon>
        <taxon>Microbacteriaceae</taxon>
        <taxon>Microbacterium</taxon>
    </lineage>
</organism>
<keyword evidence="2 4" id="KW-0808">Transferase</keyword>
<evidence type="ECO:0000259" key="5">
    <source>
        <dbReference type="PROSITE" id="PS51186"/>
    </source>
</evidence>
<comment type="caution">
    <text evidence="6">The sequence shown here is derived from an EMBL/GenBank/DDBJ whole genome shotgun (WGS) entry which is preliminary data.</text>
</comment>
<reference evidence="7" key="1">
    <citation type="journal article" date="2019" name="Int. J. Syst. Evol. Microbiol.">
        <title>The Global Catalogue of Microorganisms (GCM) 10K type strain sequencing project: providing services to taxonomists for standard genome sequencing and annotation.</title>
        <authorList>
            <consortium name="The Broad Institute Genomics Platform"/>
            <consortium name="The Broad Institute Genome Sequencing Center for Infectious Disease"/>
            <person name="Wu L."/>
            <person name="Ma J."/>
        </authorList>
    </citation>
    <scope>NUCLEOTIDE SEQUENCE [LARGE SCALE GENOMIC DNA]</scope>
    <source>
        <strain evidence="7">JCM 16950</strain>
    </source>
</reference>
<dbReference type="Pfam" id="PF13527">
    <property type="entry name" value="Acetyltransf_9"/>
    <property type="match status" value="1"/>
</dbReference>
<keyword evidence="3 4" id="KW-0012">Acyltransferase</keyword>